<evidence type="ECO:0000313" key="2">
    <source>
        <dbReference type="Proteomes" id="UP000762676"/>
    </source>
</evidence>
<sequence>MVTNMHKAKVMDMDKVTVMVTIIITIITTTTTTMGTESVPAGGLATIRTQRQTAIISKSSRIRWSPHHAEINGAEMEFDVF</sequence>
<proteinExistence type="predicted"/>
<dbReference type="AlphaFoldDB" id="A0AAV4GD00"/>
<dbReference type="Proteomes" id="UP000762676">
    <property type="component" value="Unassembled WGS sequence"/>
</dbReference>
<evidence type="ECO:0008006" key="3">
    <source>
        <dbReference type="Google" id="ProtNLM"/>
    </source>
</evidence>
<accession>A0AAV4GD00</accession>
<reference evidence="1 2" key="1">
    <citation type="journal article" date="2021" name="Elife">
        <title>Chloroplast acquisition without the gene transfer in kleptoplastic sea slugs, Plakobranchus ocellatus.</title>
        <authorList>
            <person name="Maeda T."/>
            <person name="Takahashi S."/>
            <person name="Yoshida T."/>
            <person name="Shimamura S."/>
            <person name="Takaki Y."/>
            <person name="Nagai Y."/>
            <person name="Toyoda A."/>
            <person name="Suzuki Y."/>
            <person name="Arimoto A."/>
            <person name="Ishii H."/>
            <person name="Satoh N."/>
            <person name="Nishiyama T."/>
            <person name="Hasebe M."/>
            <person name="Maruyama T."/>
            <person name="Minagawa J."/>
            <person name="Obokata J."/>
            <person name="Shigenobu S."/>
        </authorList>
    </citation>
    <scope>NUCLEOTIDE SEQUENCE [LARGE SCALE GENOMIC DNA]</scope>
</reference>
<keyword evidence="2" id="KW-1185">Reference proteome</keyword>
<dbReference type="EMBL" id="BMAT01004915">
    <property type="protein sequence ID" value="GFR83084.1"/>
    <property type="molecule type" value="Genomic_DNA"/>
</dbReference>
<protein>
    <recommendedName>
        <fullName evidence="3">Secreted protein</fullName>
    </recommendedName>
</protein>
<name>A0AAV4GD00_9GAST</name>
<organism evidence="1 2">
    <name type="scientific">Elysia marginata</name>
    <dbReference type="NCBI Taxonomy" id="1093978"/>
    <lineage>
        <taxon>Eukaryota</taxon>
        <taxon>Metazoa</taxon>
        <taxon>Spiralia</taxon>
        <taxon>Lophotrochozoa</taxon>
        <taxon>Mollusca</taxon>
        <taxon>Gastropoda</taxon>
        <taxon>Heterobranchia</taxon>
        <taxon>Euthyneura</taxon>
        <taxon>Panpulmonata</taxon>
        <taxon>Sacoglossa</taxon>
        <taxon>Placobranchoidea</taxon>
        <taxon>Plakobranchidae</taxon>
        <taxon>Elysia</taxon>
    </lineage>
</organism>
<evidence type="ECO:0000313" key="1">
    <source>
        <dbReference type="EMBL" id="GFR83084.1"/>
    </source>
</evidence>
<gene>
    <name evidence="1" type="ORF">ElyMa_002380500</name>
</gene>
<comment type="caution">
    <text evidence="1">The sequence shown here is derived from an EMBL/GenBank/DDBJ whole genome shotgun (WGS) entry which is preliminary data.</text>
</comment>